<dbReference type="InterPro" id="IPR054762">
    <property type="entry name" value="Gp19_RNaseH-like"/>
</dbReference>
<dbReference type="Proteomes" id="UP000430508">
    <property type="component" value="Chromosome"/>
</dbReference>
<sequence>MALTEKEELELLQLLELELIDKAKDHFYTFCQYMDEDFFTEDKPYLKMIANELQAVADGKIKKLAISLPPRAGKSYIVSLFCAWIIGKRKNPSIMRNTYAAKLAEKFSRDIRDGIIPDEKYQKVFPKIVPNGAIDNWSIGRSTQPAYFCAGVGGPITGFGVKDLAILDDAIKNIEEAMSETVIENLWNWYTSTHLSRLESGCPEIIIATRWTRKDPIGVLTDPNSEFYDPNIKVICVPALDDNGKSFCEAVKTTEEYLEIKRITEDFIWEAEFMQHPIESKGLLYPIEELNRFTMADLSSKKPDGIAGFTDTADKGQDYLCSLVGSIYNGYTYIIDVVFTQEGVEVTEPLVSKMIIDTNCYLMKIEANNGGSQYARNIRANIKGKSTCMVTDEHQSNNKETRIIMNAGYIKENFYFRSDYEPGSDYDKYIRALTSYVKMGKNTHDDAPDGTTGLAEYIRYMAFPGKPAEKRRDDFGIYKDDEEEGELTESYVYMGGSW</sequence>
<dbReference type="AlphaFoldDB" id="A0A857DDV0"/>
<dbReference type="RefSeq" id="WP_158208111.1">
    <property type="nucleotide sequence ID" value="NZ_CP046996.1"/>
</dbReference>
<protein>
    <submittedName>
        <fullName evidence="2">Phage terminase large subunit</fullName>
    </submittedName>
</protein>
<reference evidence="2 3" key="1">
    <citation type="submission" date="2019-12" db="EMBL/GenBank/DDBJ databases">
        <title>Sequence classification of anaerobic respiratory reductive dehalogenases: First we see many, then we see few.</title>
        <authorList>
            <person name="Molenda O."/>
            <person name="Puentes Jacome L.A."/>
            <person name="Cao X."/>
            <person name="Nesbo C.L."/>
            <person name="Tang S."/>
            <person name="Morson N."/>
            <person name="Patron J."/>
            <person name="Lomheim L."/>
            <person name="Wishart D.S."/>
            <person name="Edwards E.A."/>
        </authorList>
    </citation>
    <scope>NUCLEOTIDE SEQUENCE [LARGE SCALE GENOMIC DNA]</scope>
    <source>
        <strain evidence="2 3">12DCA</strain>
    </source>
</reference>
<dbReference type="Pfam" id="PF22530">
    <property type="entry name" value="Terminase-T7_RNaseH-like"/>
    <property type="match status" value="1"/>
</dbReference>
<proteinExistence type="predicted"/>
<evidence type="ECO:0000313" key="3">
    <source>
        <dbReference type="Proteomes" id="UP000430508"/>
    </source>
</evidence>
<dbReference type="InterPro" id="IPR006517">
    <property type="entry name" value="Phage_terminase_lsu-like_C"/>
</dbReference>
<organism evidence="2 3">
    <name type="scientific">Dehalobacter restrictus</name>
    <dbReference type="NCBI Taxonomy" id="55583"/>
    <lineage>
        <taxon>Bacteria</taxon>
        <taxon>Bacillati</taxon>
        <taxon>Bacillota</taxon>
        <taxon>Clostridia</taxon>
        <taxon>Eubacteriales</taxon>
        <taxon>Desulfitobacteriaceae</taxon>
        <taxon>Dehalobacter</taxon>
    </lineage>
</organism>
<evidence type="ECO:0000259" key="1">
    <source>
        <dbReference type="Pfam" id="PF22530"/>
    </source>
</evidence>
<accession>A0A857DDV0</accession>
<name>A0A857DDV0_9FIRM</name>
<feature type="domain" description="Terminase large subunit ribonuclease H-like" evidence="1">
    <location>
        <begin position="311"/>
        <end position="405"/>
    </location>
</feature>
<dbReference type="NCBIfam" id="TIGR01630">
    <property type="entry name" value="psiM2_ORF9"/>
    <property type="match status" value="1"/>
</dbReference>
<gene>
    <name evidence="2" type="primary">terL</name>
    <name evidence="2" type="ORF">GQ588_01455</name>
</gene>
<evidence type="ECO:0000313" key="2">
    <source>
        <dbReference type="EMBL" id="QGZ99423.1"/>
    </source>
</evidence>
<dbReference type="EMBL" id="CP046996">
    <property type="protein sequence ID" value="QGZ99423.1"/>
    <property type="molecule type" value="Genomic_DNA"/>
</dbReference>